<keyword evidence="4" id="KW-1185">Reference proteome</keyword>
<evidence type="ECO:0000313" key="4">
    <source>
        <dbReference type="Proteomes" id="UP000321534"/>
    </source>
</evidence>
<dbReference type="RefSeq" id="WP_147067790.1">
    <property type="nucleotide sequence ID" value="NZ_BAAARO010000007.1"/>
</dbReference>
<proteinExistence type="predicted"/>
<evidence type="ECO:0000313" key="3">
    <source>
        <dbReference type="EMBL" id="GEO31395.1"/>
    </source>
</evidence>
<dbReference type="InterPro" id="IPR050491">
    <property type="entry name" value="AmpC-like"/>
</dbReference>
<dbReference type="GO" id="GO:0016787">
    <property type="term" value="F:hydrolase activity"/>
    <property type="evidence" value="ECO:0007669"/>
    <property type="project" value="UniProtKB-KW"/>
</dbReference>
<dbReference type="AlphaFoldDB" id="A0A512D4J7"/>
<feature type="domain" description="Beta-lactamase-related" evidence="1">
    <location>
        <begin position="41"/>
        <end position="353"/>
    </location>
</feature>
<dbReference type="OrthoDB" id="3863176at2"/>
<dbReference type="EMBL" id="BJYX01000019">
    <property type="protein sequence ID" value="GEO31395.1"/>
    <property type="molecule type" value="Genomic_DNA"/>
</dbReference>
<dbReference type="Pfam" id="PF00144">
    <property type="entry name" value="Beta-lactamase"/>
    <property type="match status" value="1"/>
</dbReference>
<dbReference type="InterPro" id="IPR012338">
    <property type="entry name" value="Beta-lactam/transpept-like"/>
</dbReference>
<gene>
    <name evidence="3" type="ORF">TAE01_32050</name>
</gene>
<dbReference type="PANTHER" id="PTHR46825:SF7">
    <property type="entry name" value="D-ALANYL-D-ALANINE CARBOXYPEPTIDASE"/>
    <property type="match status" value="1"/>
</dbReference>
<protein>
    <submittedName>
        <fullName evidence="3">Serine hydrolase</fullName>
    </submittedName>
</protein>
<dbReference type="SUPFAM" id="SSF56601">
    <property type="entry name" value="beta-lactamase/transpeptidase-like"/>
    <property type="match status" value="1"/>
</dbReference>
<dbReference type="Proteomes" id="UP000321534">
    <property type="component" value="Unassembled WGS sequence"/>
</dbReference>
<reference evidence="3 4" key="1">
    <citation type="submission" date="2019-07" db="EMBL/GenBank/DDBJ databases">
        <title>Whole genome shotgun sequence of Terrabacter aerolatus NBRC 106305.</title>
        <authorList>
            <person name="Hosoyama A."/>
            <person name="Uohara A."/>
            <person name="Ohji S."/>
            <person name="Ichikawa N."/>
        </authorList>
    </citation>
    <scope>NUCLEOTIDE SEQUENCE [LARGE SCALE GENOMIC DNA]</scope>
    <source>
        <strain evidence="3 4">NBRC 106305</strain>
    </source>
</reference>
<organism evidence="3 4">
    <name type="scientific">Terrabacter aerolatus</name>
    <dbReference type="NCBI Taxonomy" id="422442"/>
    <lineage>
        <taxon>Bacteria</taxon>
        <taxon>Bacillati</taxon>
        <taxon>Actinomycetota</taxon>
        <taxon>Actinomycetes</taxon>
        <taxon>Micrococcales</taxon>
        <taxon>Intrasporangiaceae</taxon>
        <taxon>Terrabacter</taxon>
    </lineage>
</organism>
<comment type="caution">
    <text evidence="3">The sequence shown here is derived from an EMBL/GenBank/DDBJ whole genome shotgun (WGS) entry which is preliminary data.</text>
</comment>
<dbReference type="Pfam" id="PF24491">
    <property type="entry name" value="DUF7586"/>
    <property type="match status" value="1"/>
</dbReference>
<feature type="domain" description="DUF7586" evidence="2">
    <location>
        <begin position="378"/>
        <end position="459"/>
    </location>
</feature>
<evidence type="ECO:0000259" key="2">
    <source>
        <dbReference type="Pfam" id="PF24491"/>
    </source>
</evidence>
<dbReference type="InterPro" id="IPR001466">
    <property type="entry name" value="Beta-lactam-related"/>
</dbReference>
<dbReference type="InterPro" id="IPR056008">
    <property type="entry name" value="DUF7586"/>
</dbReference>
<evidence type="ECO:0000259" key="1">
    <source>
        <dbReference type="Pfam" id="PF00144"/>
    </source>
</evidence>
<dbReference type="PANTHER" id="PTHR46825">
    <property type="entry name" value="D-ALANYL-D-ALANINE-CARBOXYPEPTIDASE/ENDOPEPTIDASE AMPH"/>
    <property type="match status" value="1"/>
</dbReference>
<keyword evidence="3" id="KW-0378">Hydrolase</keyword>
<accession>A0A512D4J7</accession>
<name>A0A512D4J7_9MICO</name>
<dbReference type="Gene3D" id="3.40.710.10">
    <property type="entry name" value="DD-peptidase/beta-lactamase superfamily"/>
    <property type="match status" value="1"/>
</dbReference>
<sequence length="478" mass="50654">MSTDASARTPADHPALDATIDAAIDRTTDPAIDPATARHLDHLLATEQRRGRLPSVAAAVVRDGSLAWSAAVGSVDGRVGGVPADSDTQYRMGSITKTFVAVAVMRLRDAGRLDLGDRFDDHVPGSHLGGATVAQLLSHGAGVQAETNGPWWERTPGGSWAELAGSPVGQRFRAGRRFHYTNVGFAALGELVARAHGTDWFEVVRRDLLDPLAMTRTTTRPEGKAAPGLAVHPFADVLLPEPEHDAGAMAPAGQLWSTVEDLARWAAFAGGDTAEVLSTDTLAEMYEPHTLNDDPGQAWTTAHGLGWQVWNVDGTRYAGHGGSMPGFLAGLRVHVESGDGVVVLANSTTGMGTVVPDLLAAYLEREPRTPAPWHAEGDPSVLELVGTWHWGPSVSTARVVGAHLVLGEPGRARGSRFARVGPDEWVGLDGYYTGEPLRVVRAADGVPSHLDLASFRFTRTPYDPAADVPGGVHEGGWR</sequence>